<comment type="caution">
    <text evidence="2">The sequence shown here is derived from an EMBL/GenBank/DDBJ whole genome shotgun (WGS) entry which is preliminary data.</text>
</comment>
<feature type="compositionally biased region" description="Basic and acidic residues" evidence="1">
    <location>
        <begin position="235"/>
        <end position="244"/>
    </location>
</feature>
<evidence type="ECO:0000313" key="3">
    <source>
        <dbReference type="Proteomes" id="UP000018948"/>
    </source>
</evidence>
<proteinExistence type="predicted"/>
<reference evidence="2 3" key="1">
    <citation type="submission" date="2013-11" db="EMBL/GenBank/DDBJ databases">
        <title>The Genome Sequence of Phytophthora parasitica P10297.</title>
        <authorList>
            <consortium name="The Broad Institute Genomics Platform"/>
            <person name="Russ C."/>
            <person name="Tyler B."/>
            <person name="Panabieres F."/>
            <person name="Shan W."/>
            <person name="Tripathy S."/>
            <person name="Grunwald N."/>
            <person name="Machado M."/>
            <person name="Johnson C.S."/>
            <person name="Walker B."/>
            <person name="Young S.K."/>
            <person name="Zeng Q."/>
            <person name="Gargeya S."/>
            <person name="Fitzgerald M."/>
            <person name="Haas B."/>
            <person name="Abouelleil A."/>
            <person name="Allen A.W."/>
            <person name="Alvarado L."/>
            <person name="Arachchi H.M."/>
            <person name="Berlin A.M."/>
            <person name="Chapman S.B."/>
            <person name="Gainer-Dewar J."/>
            <person name="Goldberg J."/>
            <person name="Griggs A."/>
            <person name="Gujja S."/>
            <person name="Hansen M."/>
            <person name="Howarth C."/>
            <person name="Imamovic A."/>
            <person name="Ireland A."/>
            <person name="Larimer J."/>
            <person name="McCowan C."/>
            <person name="Murphy C."/>
            <person name="Pearson M."/>
            <person name="Poon T.W."/>
            <person name="Priest M."/>
            <person name="Roberts A."/>
            <person name="Saif S."/>
            <person name="Shea T."/>
            <person name="Sisk P."/>
            <person name="Sykes S."/>
            <person name="Wortman J."/>
            <person name="Nusbaum C."/>
            <person name="Birren B."/>
        </authorList>
    </citation>
    <scope>NUCLEOTIDE SEQUENCE [LARGE SCALE GENOMIC DNA]</scope>
    <source>
        <strain evidence="2 3">P10297</strain>
    </source>
</reference>
<feature type="region of interest" description="Disordered" evidence="1">
    <location>
        <begin position="164"/>
        <end position="254"/>
    </location>
</feature>
<name>W2Y0X2_PHYNI</name>
<accession>W2Y0X2</accession>
<dbReference type="AlphaFoldDB" id="W2Y0X2"/>
<gene>
    <name evidence="2" type="ORF">F442_22088</name>
</gene>
<organism evidence="2 3">
    <name type="scientific">Phytophthora nicotianae P10297</name>
    <dbReference type="NCBI Taxonomy" id="1317064"/>
    <lineage>
        <taxon>Eukaryota</taxon>
        <taxon>Sar</taxon>
        <taxon>Stramenopiles</taxon>
        <taxon>Oomycota</taxon>
        <taxon>Peronosporomycetes</taxon>
        <taxon>Peronosporales</taxon>
        <taxon>Peronosporaceae</taxon>
        <taxon>Phytophthora</taxon>
    </lineage>
</organism>
<evidence type="ECO:0000313" key="2">
    <source>
        <dbReference type="EMBL" id="ETP28626.1"/>
    </source>
</evidence>
<feature type="compositionally biased region" description="Low complexity" evidence="1">
    <location>
        <begin position="206"/>
        <end position="222"/>
    </location>
</feature>
<evidence type="ECO:0000256" key="1">
    <source>
        <dbReference type="SAM" id="MobiDB-lite"/>
    </source>
</evidence>
<dbReference type="OrthoDB" id="10674311at2759"/>
<dbReference type="Proteomes" id="UP000018948">
    <property type="component" value="Unassembled WGS sequence"/>
</dbReference>
<protein>
    <submittedName>
        <fullName evidence="2">Uncharacterized protein</fullName>
    </submittedName>
</protein>
<dbReference type="EMBL" id="ANIY01004569">
    <property type="protein sequence ID" value="ETP28626.1"/>
    <property type="molecule type" value="Genomic_DNA"/>
</dbReference>
<sequence>MYRQQPSRGVYNYPDFVALCQSTKGETTEITGSAMKQLRKRLLKLKVPERDVPQSLRAFFATRRGFINEKLVCAAPLEPLENRQVELAAHTSPVAAHDRDTIDYNPNVAGNDQDHAANDIMVDDAGHAQGAVANNPMASASVADHGGAAGNNQVAAPVSNRRVAAGHGRIQPAIGRRQGAVGQTHAAAAASSHRQDAVLIGAANDRSSVSRARVTTSASRSTFPRTDEVGTDSSSSEHTDKEMGMSDDEAPSDNDHAENVIIELSDGEYEGQVGDPYYDSDSGRLVVDVDWVSTTIPLA</sequence>